<dbReference type="EMBL" id="UZAF01018886">
    <property type="protein sequence ID" value="VDO55793.1"/>
    <property type="molecule type" value="Genomic_DNA"/>
</dbReference>
<accession>A0A0N4WUA7</accession>
<proteinExistence type="predicted"/>
<evidence type="ECO:0000313" key="3">
    <source>
        <dbReference type="WBParaSite" id="HPLM_0001522201-mRNA-1"/>
    </source>
</evidence>
<reference evidence="1 2" key="2">
    <citation type="submission" date="2018-11" db="EMBL/GenBank/DDBJ databases">
        <authorList>
            <consortium name="Pathogen Informatics"/>
        </authorList>
    </citation>
    <scope>NUCLEOTIDE SEQUENCE [LARGE SCALE GENOMIC DNA]</scope>
    <source>
        <strain evidence="1 2">MHpl1</strain>
    </source>
</reference>
<gene>
    <name evidence="1" type="ORF">HPLM_LOCUS15214</name>
</gene>
<protein>
    <submittedName>
        <fullName evidence="3">EB domain-containing protein</fullName>
    </submittedName>
</protein>
<evidence type="ECO:0000313" key="2">
    <source>
        <dbReference type="Proteomes" id="UP000268014"/>
    </source>
</evidence>
<sequence length="167" mass="18455">MPVVNLQVPFTNAVFYDEGGDGVPCRECPTNGRNSLLYNRNTNMPSECSLLDEQRLPGLFIGCDDFPEVYDCIGGLCCPTRGCSYGQPQSFPLQQENKEEMRTQCTAAECSCCSEQFECAQVDRGVQQCCPSRGASRHGSELLLSTLFPLFNFQSSYVASLEAYDPI</sequence>
<dbReference type="AlphaFoldDB" id="A0A0N4WUA7"/>
<name>A0A0N4WUA7_HAEPC</name>
<dbReference type="WBParaSite" id="HPLM_0001522201-mRNA-1">
    <property type="protein sequence ID" value="HPLM_0001522201-mRNA-1"/>
    <property type="gene ID" value="HPLM_0001522201"/>
</dbReference>
<keyword evidence="2" id="KW-1185">Reference proteome</keyword>
<organism evidence="3">
    <name type="scientific">Haemonchus placei</name>
    <name type="common">Barber's pole worm</name>
    <dbReference type="NCBI Taxonomy" id="6290"/>
    <lineage>
        <taxon>Eukaryota</taxon>
        <taxon>Metazoa</taxon>
        <taxon>Ecdysozoa</taxon>
        <taxon>Nematoda</taxon>
        <taxon>Chromadorea</taxon>
        <taxon>Rhabditida</taxon>
        <taxon>Rhabditina</taxon>
        <taxon>Rhabditomorpha</taxon>
        <taxon>Strongyloidea</taxon>
        <taxon>Trichostrongylidae</taxon>
        <taxon>Haemonchus</taxon>
    </lineage>
</organism>
<dbReference type="Proteomes" id="UP000268014">
    <property type="component" value="Unassembled WGS sequence"/>
</dbReference>
<reference evidence="3" key="1">
    <citation type="submission" date="2017-02" db="UniProtKB">
        <authorList>
            <consortium name="WormBaseParasite"/>
        </authorList>
    </citation>
    <scope>IDENTIFICATION</scope>
</reference>
<evidence type="ECO:0000313" key="1">
    <source>
        <dbReference type="EMBL" id="VDO55793.1"/>
    </source>
</evidence>
<dbReference type="OrthoDB" id="10594236at2759"/>